<dbReference type="EMBL" id="CP009399">
    <property type="protein sequence ID" value="AIO00269.2"/>
    <property type="molecule type" value="Genomic_DNA"/>
</dbReference>
<sequence length="1021" mass="109794">MGGTSAAHGVCVPGRLCEGPPTFVCLCVLPLHGLSTYADGSFYLFRSLGSSQEAKPNVTAGERWTGSALFALMPIALLCPQPPAFSCTLHSNLRSVHPLRLPLSPFCLLLSWQRQTHIHAHTRRSTHTCTVRHRRDPETLPPSAFFLSFFFYFIVSPRFCLAGSTLSTMSSSEHTTDTAPHAPAVESAPIAAPLLPMTELAKGAVVAEGPVHQKVAAAEQNGATAMEAPPSSHFTGEAKAQSALAAVMNALDSDDGDVGSARPGGTSLRSLQKMCMRVPQLSNELTRQQRFRLYCLLLLEDGDGTAVSSEAPGHEDWTTYTQRALETHVHVAKQAAALFPDSHHITTDELAGLFYRLGTDTAFYFNPEMIEVILCVTYVVAGSGSTEKSVLLRILYRMLCVLQSDFIMPTASRLYEPAAASLLRLMLQFYDPQLATHMDQQQVDIGKYLLNWSRRLLVLQSDYDTALKVLDWVFILGDPVMVPYVAHAYLITHRQSLMMLKTKQTLAEHLDKMKFTLPACKADAIDPELVDGRATAPIRVWSGKSLLQNADLLYRVTPLSTQRMLDFCLFPDVGLLNKTPEELQQYYAETPILPLERSDIASAFAKRGAATEEGDYKFPSREYVIADCRSQESFEYVRLSTAILVGDVLSYHHERLAEAMRRLESCRGHPLALYGTGRPIVEEVNLLKMFALYLVNQKAFPFVCIVPGGFKTTIPLLRNHIIDAIMSPAAATALETATSKRGALSTEWAQKASNTAHTIAAAFSGVSDYLAQVEVTEVRQKAQELGTKAKEGMTAAGSWGWGMMKRFREGLTETREQALTALSSAGSKLAAAQTATATNTNLAPSSTADPGSSSATAPSAASKGSASGEAVIPTATAHPAAAPSWQHPQQVFSLGEDGEEEDLDLITYIPARVPRGTVVAESTPMAAEVALSASAAASSAAAVSTPERQRLPAPAPSPAVMASPKLVSSPTSSAAPAAAMEANRASAALIAASIDAEFDELFGDLTVTPAAATRAVNSPPS</sequence>
<proteinExistence type="predicted"/>
<reference evidence="1 2" key="1">
    <citation type="journal article" date="2015" name="Sci. Rep.">
        <title>The genome of Leishmania panamensis: insights into genomics of the L. (Viannia) subgenus.</title>
        <authorList>
            <person name="Llanes A."/>
            <person name="Restrepo C.M."/>
            <person name="Vecchio G.D."/>
            <person name="Anguizola F.J."/>
            <person name="Lleonart R."/>
        </authorList>
    </citation>
    <scope>NUCLEOTIDE SEQUENCE [LARGE SCALE GENOMIC DNA]</scope>
    <source>
        <strain evidence="1 2">MHOM/PA/94/PSC-1</strain>
    </source>
</reference>
<dbReference type="AlphaFoldDB" id="A0A088RW77"/>
<accession>A0A088RW77</accession>
<dbReference type="KEGG" id="lpan:LPMP_300340"/>
<gene>
    <name evidence="1" type="ORF">LPMP_300340</name>
</gene>
<organism evidence="1 2">
    <name type="scientific">Leishmania panamensis</name>
    <dbReference type="NCBI Taxonomy" id="5679"/>
    <lineage>
        <taxon>Eukaryota</taxon>
        <taxon>Discoba</taxon>
        <taxon>Euglenozoa</taxon>
        <taxon>Kinetoplastea</taxon>
        <taxon>Metakinetoplastina</taxon>
        <taxon>Trypanosomatida</taxon>
        <taxon>Trypanosomatidae</taxon>
        <taxon>Leishmaniinae</taxon>
        <taxon>Leishmania</taxon>
        <taxon>Leishmania guyanensis species complex</taxon>
    </lineage>
</organism>
<dbReference type="eggNOG" id="ENOG502SNNZ">
    <property type="taxonomic scope" value="Eukaryota"/>
</dbReference>
<dbReference type="VEuPathDB" id="TriTrypDB:LPAL13_300008700"/>
<evidence type="ECO:0000313" key="2">
    <source>
        <dbReference type="Proteomes" id="UP000063063"/>
    </source>
</evidence>
<dbReference type="Proteomes" id="UP000063063">
    <property type="component" value="Chromosome 30"/>
</dbReference>
<protein>
    <submittedName>
        <fullName evidence="1">Uncharacterized protein</fullName>
    </submittedName>
</protein>
<dbReference type="GeneID" id="22577088"/>
<dbReference type="VEuPathDB" id="TriTrypDB:LPMP_300340"/>
<dbReference type="RefSeq" id="XP_010701069.1">
    <property type="nucleotide sequence ID" value="XM_010702767.1"/>
</dbReference>
<keyword evidence="2" id="KW-1185">Reference proteome</keyword>
<evidence type="ECO:0000313" key="1">
    <source>
        <dbReference type="EMBL" id="AIO00269.2"/>
    </source>
</evidence>
<name>A0A088RW77_LEIPA</name>